<dbReference type="Pfam" id="PF19064">
    <property type="entry name" value="DUF5760"/>
    <property type="match status" value="1"/>
</dbReference>
<dbReference type="InterPro" id="IPR043918">
    <property type="entry name" value="DUF5760"/>
</dbReference>
<dbReference type="EMBL" id="MN739162">
    <property type="protein sequence ID" value="QHS91651.1"/>
    <property type="molecule type" value="Genomic_DNA"/>
</dbReference>
<name>A0A6C0BIT2_9ZZZZ</name>
<accession>A0A6C0BIT2</accession>
<evidence type="ECO:0000313" key="1">
    <source>
        <dbReference type="EMBL" id="QHS91651.1"/>
    </source>
</evidence>
<dbReference type="AlphaFoldDB" id="A0A6C0BIT2"/>
<reference evidence="1" key="1">
    <citation type="journal article" date="2020" name="Nature">
        <title>Giant virus diversity and host interactions through global metagenomics.</title>
        <authorList>
            <person name="Schulz F."/>
            <person name="Roux S."/>
            <person name="Paez-Espino D."/>
            <person name="Jungbluth S."/>
            <person name="Walsh D.A."/>
            <person name="Denef V.J."/>
            <person name="McMahon K.D."/>
            <person name="Konstantinidis K.T."/>
            <person name="Eloe-Fadrosh E.A."/>
            <person name="Kyrpides N.C."/>
            <person name="Woyke T."/>
        </authorList>
    </citation>
    <scope>NUCLEOTIDE SEQUENCE</scope>
    <source>
        <strain evidence="1">GVMAG-M-3300013006-15</strain>
    </source>
</reference>
<sequence>MNTEDLVITHMSAEQQQQQENQIEEVPEIATLPNYLKEWLILEDELKVLSNAVKEKKKRMGILQGLITKTMKGHKLARVNIKSGAILYQNKITKESMGKRFIVSRLTEYFKGDIIKATEVYNFLEENRGKRIKDNIKLERN</sequence>
<organism evidence="1">
    <name type="scientific">viral metagenome</name>
    <dbReference type="NCBI Taxonomy" id="1070528"/>
    <lineage>
        <taxon>unclassified sequences</taxon>
        <taxon>metagenomes</taxon>
        <taxon>organismal metagenomes</taxon>
    </lineage>
</organism>
<proteinExistence type="predicted"/>
<protein>
    <submittedName>
        <fullName evidence="1">Uncharacterized protein</fullName>
    </submittedName>
</protein>